<protein>
    <submittedName>
        <fullName evidence="1">Two-component sensor histidine kinase</fullName>
    </submittedName>
</protein>
<gene>
    <name evidence="1" type="ORF">CS063_05150</name>
</gene>
<evidence type="ECO:0000313" key="1">
    <source>
        <dbReference type="EMBL" id="PHV71437.1"/>
    </source>
</evidence>
<comment type="caution">
    <text evidence="1">The sequence shown here is derived from an EMBL/GenBank/DDBJ whole genome shotgun (WGS) entry which is preliminary data.</text>
</comment>
<dbReference type="Proteomes" id="UP000224460">
    <property type="component" value="Unassembled WGS sequence"/>
</dbReference>
<keyword evidence="2" id="KW-1185">Reference proteome</keyword>
<accession>A0AC61DFS8</accession>
<keyword evidence="1" id="KW-0418">Kinase</keyword>
<sequence length="595" mass="68873">MLNRISRFYKKISIRTKLLLLFSVQIIIPIAFMGIMIYRNTRTIIQDKSIKYSIDILSMVKLRLNDFYSNLEDISDDLLCDPGIYEALSQKELDNQYDTFIHANNVLRRICLSRKEIQSIALVSKIGERYSYSLSSGRVGLDDQLPYDEMFKEVKGKQMPIWFLDKEESGAVKNIYFVRLIRDIDTFNEIGIMVIGINRDYLRSVYSDLSTEFMQNIAILTQSQEVLVGTTSLEESNFKSDFIINGSKNSDYYTDKSHGVLLCYMQVGQPEWKIVTESSLGKLNEELYRFRTWFILLVICTILILSIFSILMAIDMITPIKQLVEGIKKFEEENVHQEVVVDREDELGYLNKCFNKMSIQIDTLVNSVYKEQLTRKEAELKALQAQINPHFLFNTLESINWMAQLNNVPEIRDMVTSLGSIMEASIGKGSPLIPLRQELKYVESYILIMKNRYGERLTYEAEIDENLIQHQVPKLLLQPLVENAIYHGIDRSRKKGLIRLVVRKQEDSVYIEVMDNGKGMEEEELQLLNNKFQEVNPDYMLMGHRKGIGLENVNARIKLFFGPQYGLNVESEYGSYTKIKLTLPLDNELGGHINV</sequence>
<organism evidence="1 2">
    <name type="scientific">Sporanaerobium hydrogeniformans</name>
    <dbReference type="NCBI Taxonomy" id="3072179"/>
    <lineage>
        <taxon>Bacteria</taxon>
        <taxon>Bacillati</taxon>
        <taxon>Bacillota</taxon>
        <taxon>Clostridia</taxon>
        <taxon>Lachnospirales</taxon>
        <taxon>Lachnospiraceae</taxon>
        <taxon>Sporanaerobium</taxon>
    </lineage>
</organism>
<reference evidence="1" key="1">
    <citation type="submission" date="2017-10" db="EMBL/GenBank/DDBJ databases">
        <title>Genome sequence of cellulolytic Lachnospiraceae bacterium XHS1971 isolated from hotspring sediment.</title>
        <authorList>
            <person name="Vasudevan G."/>
            <person name="Joshi A.J."/>
            <person name="Hivarkar S."/>
            <person name="Lanjekar V.B."/>
            <person name="Dhakephalkar P.K."/>
            <person name="Dagar S."/>
        </authorList>
    </citation>
    <scope>NUCLEOTIDE SEQUENCE</scope>
    <source>
        <strain evidence="1">XHS1971</strain>
    </source>
</reference>
<proteinExistence type="predicted"/>
<dbReference type="EMBL" id="PEDL01000003">
    <property type="protein sequence ID" value="PHV71437.1"/>
    <property type="molecule type" value="Genomic_DNA"/>
</dbReference>
<name>A0AC61DFS8_9FIRM</name>
<keyword evidence="1" id="KW-0808">Transferase</keyword>
<evidence type="ECO:0000313" key="2">
    <source>
        <dbReference type="Proteomes" id="UP000224460"/>
    </source>
</evidence>